<dbReference type="AlphaFoldDB" id="A0AAW0NLX7"/>
<feature type="region of interest" description="Disordered" evidence="1">
    <location>
        <begin position="1"/>
        <end position="95"/>
    </location>
</feature>
<evidence type="ECO:0000313" key="2">
    <source>
        <dbReference type="EMBL" id="KAK7899540.1"/>
    </source>
</evidence>
<feature type="compositionally biased region" description="Basic and acidic residues" evidence="1">
    <location>
        <begin position="30"/>
        <end position="78"/>
    </location>
</feature>
<sequence length="119" mass="13055">MKEEGERREEEEGGKQESVEKQCDSSNGETGRREEAREKARTKEERKYETGGRGKEAGDKEAGGIKKEGDKEVGEKMSRGFPADPSSNPGVGSGVRIRPKVAVNGLHMQPGQFGYEQVD</sequence>
<comment type="caution">
    <text evidence="2">The sequence shown here is derived from an EMBL/GenBank/DDBJ whole genome shotgun (WGS) entry which is preliminary data.</text>
</comment>
<name>A0AAW0NLX7_9GOBI</name>
<gene>
    <name evidence="2" type="ORF">WMY93_020393</name>
</gene>
<accession>A0AAW0NLX7</accession>
<keyword evidence="3" id="KW-1185">Reference proteome</keyword>
<reference evidence="3" key="1">
    <citation type="submission" date="2024-04" db="EMBL/GenBank/DDBJ databases">
        <title>Salinicola lusitanus LLJ914,a marine bacterium isolated from the Okinawa Trough.</title>
        <authorList>
            <person name="Li J."/>
        </authorList>
    </citation>
    <scope>NUCLEOTIDE SEQUENCE [LARGE SCALE GENOMIC DNA]</scope>
</reference>
<evidence type="ECO:0000256" key="1">
    <source>
        <dbReference type="SAM" id="MobiDB-lite"/>
    </source>
</evidence>
<organism evidence="2 3">
    <name type="scientific">Mugilogobius chulae</name>
    <name type="common">yellowstripe goby</name>
    <dbReference type="NCBI Taxonomy" id="88201"/>
    <lineage>
        <taxon>Eukaryota</taxon>
        <taxon>Metazoa</taxon>
        <taxon>Chordata</taxon>
        <taxon>Craniata</taxon>
        <taxon>Vertebrata</taxon>
        <taxon>Euteleostomi</taxon>
        <taxon>Actinopterygii</taxon>
        <taxon>Neopterygii</taxon>
        <taxon>Teleostei</taxon>
        <taxon>Neoteleostei</taxon>
        <taxon>Acanthomorphata</taxon>
        <taxon>Gobiaria</taxon>
        <taxon>Gobiiformes</taxon>
        <taxon>Gobioidei</taxon>
        <taxon>Gobiidae</taxon>
        <taxon>Gobionellinae</taxon>
        <taxon>Mugilogobius</taxon>
    </lineage>
</organism>
<evidence type="ECO:0000313" key="3">
    <source>
        <dbReference type="Proteomes" id="UP001460270"/>
    </source>
</evidence>
<feature type="compositionally biased region" description="Basic and acidic residues" evidence="1">
    <location>
        <begin position="1"/>
        <end position="23"/>
    </location>
</feature>
<dbReference type="EMBL" id="JBBPFD010000014">
    <property type="protein sequence ID" value="KAK7899540.1"/>
    <property type="molecule type" value="Genomic_DNA"/>
</dbReference>
<protein>
    <submittedName>
        <fullName evidence="2">Uncharacterized protein</fullName>
    </submittedName>
</protein>
<dbReference type="Proteomes" id="UP001460270">
    <property type="component" value="Unassembled WGS sequence"/>
</dbReference>
<proteinExistence type="predicted"/>